<protein>
    <submittedName>
        <fullName evidence="1">Uncharacterized protein</fullName>
    </submittedName>
</protein>
<organism evidence="1 2">
    <name type="scientific">Plakobranchus ocellatus</name>
    <dbReference type="NCBI Taxonomy" id="259542"/>
    <lineage>
        <taxon>Eukaryota</taxon>
        <taxon>Metazoa</taxon>
        <taxon>Spiralia</taxon>
        <taxon>Lophotrochozoa</taxon>
        <taxon>Mollusca</taxon>
        <taxon>Gastropoda</taxon>
        <taxon>Heterobranchia</taxon>
        <taxon>Euthyneura</taxon>
        <taxon>Panpulmonata</taxon>
        <taxon>Sacoglossa</taxon>
        <taxon>Placobranchoidea</taxon>
        <taxon>Plakobranchidae</taxon>
        <taxon>Plakobranchus</taxon>
    </lineage>
</organism>
<gene>
    <name evidence="1" type="ORF">PoB_005952900</name>
</gene>
<accession>A0AAV4CN48</accession>
<evidence type="ECO:0000313" key="1">
    <source>
        <dbReference type="EMBL" id="GFO33024.1"/>
    </source>
</evidence>
<evidence type="ECO:0000313" key="2">
    <source>
        <dbReference type="Proteomes" id="UP000735302"/>
    </source>
</evidence>
<comment type="caution">
    <text evidence="1">The sequence shown here is derived from an EMBL/GenBank/DDBJ whole genome shotgun (WGS) entry which is preliminary data.</text>
</comment>
<dbReference type="EMBL" id="BLXT01006725">
    <property type="protein sequence ID" value="GFO33024.1"/>
    <property type="molecule type" value="Genomic_DNA"/>
</dbReference>
<name>A0AAV4CN48_9GAST</name>
<dbReference type="Proteomes" id="UP000735302">
    <property type="component" value="Unassembled WGS sequence"/>
</dbReference>
<keyword evidence="2" id="KW-1185">Reference proteome</keyword>
<proteinExistence type="predicted"/>
<sequence length="116" mass="13055">MYHGTISTLQTLMLQRLADVGLTTPVSNFEPVDSWIATLVPEAPSLTGAPTHFVNLVESAYHRCAGLNAENRERWLHLEVDADYSVRCYISCRNYQQEFPFATIRQSLGSSSYSKL</sequence>
<reference evidence="1 2" key="1">
    <citation type="journal article" date="2021" name="Elife">
        <title>Chloroplast acquisition without the gene transfer in kleptoplastic sea slugs, Plakobranchus ocellatus.</title>
        <authorList>
            <person name="Maeda T."/>
            <person name="Takahashi S."/>
            <person name="Yoshida T."/>
            <person name="Shimamura S."/>
            <person name="Takaki Y."/>
            <person name="Nagai Y."/>
            <person name="Toyoda A."/>
            <person name="Suzuki Y."/>
            <person name="Arimoto A."/>
            <person name="Ishii H."/>
            <person name="Satoh N."/>
            <person name="Nishiyama T."/>
            <person name="Hasebe M."/>
            <person name="Maruyama T."/>
            <person name="Minagawa J."/>
            <person name="Obokata J."/>
            <person name="Shigenobu S."/>
        </authorList>
    </citation>
    <scope>NUCLEOTIDE SEQUENCE [LARGE SCALE GENOMIC DNA]</scope>
</reference>
<dbReference type="AlphaFoldDB" id="A0AAV4CN48"/>